<sequence>MRRALLSRTVVAASTVTVTATRNMFVFSQQSKILTDNQKALNSDSNVWIEDWEVKRSNINVLKNAPTTVSLEKALELYNFNDLENPPDQLEMPVHTSYSTSKPYGRKLQLELSDRAVKQSYSSKLWIPVGQARKQGLALRQGARPTVVLTGGSVVLHHTSNLENGEVLQRSPVSGGSRRVYQQSSRQYQVLSEAVAINSYQTGLFFTKKQYQVFGLTPIDNTTPVSISIPNDKSGGLTYYNLDQLLLPQVALESLNRTEPSEPSFLLSGEPVRNKENLPQFSSNYWLSSRDAQMYHFDIKPSELSKGVILASRTNTIEMWNAEQFTDPNAAFSKAGLFVTA</sequence>
<protein>
    <submittedName>
        <fullName evidence="2">Mitochondrial RNA-binding protein, putative</fullName>
    </submittedName>
</protein>
<dbReference type="AlphaFoldDB" id="A0A0S4IYJ9"/>
<dbReference type="InterPro" id="IPR045399">
    <property type="entry name" value="Tc-38"/>
</dbReference>
<proteinExistence type="predicted"/>
<accession>A0A0S4IYJ9</accession>
<dbReference type="Proteomes" id="UP000051952">
    <property type="component" value="Unassembled WGS sequence"/>
</dbReference>
<gene>
    <name evidence="2" type="ORF">BSAL_68750</name>
</gene>
<organism evidence="2 3">
    <name type="scientific">Bodo saltans</name>
    <name type="common">Flagellated protozoan</name>
    <dbReference type="NCBI Taxonomy" id="75058"/>
    <lineage>
        <taxon>Eukaryota</taxon>
        <taxon>Discoba</taxon>
        <taxon>Euglenozoa</taxon>
        <taxon>Kinetoplastea</taxon>
        <taxon>Metakinetoplastina</taxon>
        <taxon>Eubodonida</taxon>
        <taxon>Bodonidae</taxon>
        <taxon>Bodo</taxon>
    </lineage>
</organism>
<dbReference type="VEuPathDB" id="TriTrypDB:BSAL_68750"/>
<evidence type="ECO:0000259" key="1">
    <source>
        <dbReference type="Pfam" id="PF20054"/>
    </source>
</evidence>
<evidence type="ECO:0000313" key="3">
    <source>
        <dbReference type="Proteomes" id="UP000051952"/>
    </source>
</evidence>
<dbReference type="EMBL" id="CYKH01000481">
    <property type="protein sequence ID" value="CUF99171.1"/>
    <property type="molecule type" value="Genomic_DNA"/>
</dbReference>
<keyword evidence="3" id="KW-1185">Reference proteome</keyword>
<reference evidence="3" key="1">
    <citation type="submission" date="2015-09" db="EMBL/GenBank/DDBJ databases">
        <authorList>
            <consortium name="Pathogen Informatics"/>
        </authorList>
    </citation>
    <scope>NUCLEOTIDE SEQUENCE [LARGE SCALE GENOMIC DNA]</scope>
    <source>
        <strain evidence="3">Lake Konstanz</strain>
    </source>
</reference>
<name>A0A0S4IYJ9_BODSA</name>
<feature type="domain" description="Trypanosoma Tc-38 (p38) protein" evidence="1">
    <location>
        <begin position="21"/>
        <end position="87"/>
    </location>
</feature>
<dbReference type="Pfam" id="PF20054">
    <property type="entry name" value="Tc-38"/>
    <property type="match status" value="1"/>
</dbReference>
<evidence type="ECO:0000313" key="2">
    <source>
        <dbReference type="EMBL" id="CUF99171.1"/>
    </source>
</evidence>
<dbReference type="OMA" id="FSQQHHI"/>
<dbReference type="OrthoDB" id="268648at2759"/>